<accession>A0A9P8TKJ3</accession>
<evidence type="ECO:0000313" key="1">
    <source>
        <dbReference type="EMBL" id="KAH3682231.1"/>
    </source>
</evidence>
<reference evidence="1" key="1">
    <citation type="journal article" date="2021" name="Open Biol.">
        <title>Shared evolutionary footprints suggest mitochondrial oxidative damage underlies multiple complex I losses in fungi.</title>
        <authorList>
            <person name="Schikora-Tamarit M.A."/>
            <person name="Marcet-Houben M."/>
            <person name="Nosek J."/>
            <person name="Gabaldon T."/>
        </authorList>
    </citation>
    <scope>NUCLEOTIDE SEQUENCE</scope>
    <source>
        <strain evidence="1">CBS2887</strain>
    </source>
</reference>
<comment type="caution">
    <text evidence="1">The sequence shown here is derived from an EMBL/GenBank/DDBJ whole genome shotgun (WGS) entry which is preliminary data.</text>
</comment>
<evidence type="ECO:0000313" key="2">
    <source>
        <dbReference type="Proteomes" id="UP000774326"/>
    </source>
</evidence>
<dbReference type="EMBL" id="JAEUBG010003839">
    <property type="protein sequence ID" value="KAH3682231.1"/>
    <property type="molecule type" value="Genomic_DNA"/>
</dbReference>
<gene>
    <name evidence="1" type="ORF">WICPIJ_006802</name>
</gene>
<organism evidence="1 2">
    <name type="scientific">Wickerhamomyces pijperi</name>
    <name type="common">Yeast</name>
    <name type="synonym">Pichia pijperi</name>
    <dbReference type="NCBI Taxonomy" id="599730"/>
    <lineage>
        <taxon>Eukaryota</taxon>
        <taxon>Fungi</taxon>
        <taxon>Dikarya</taxon>
        <taxon>Ascomycota</taxon>
        <taxon>Saccharomycotina</taxon>
        <taxon>Saccharomycetes</taxon>
        <taxon>Phaffomycetales</taxon>
        <taxon>Wickerhamomycetaceae</taxon>
        <taxon>Wickerhamomyces</taxon>
    </lineage>
</organism>
<name>A0A9P8TKJ3_WICPI</name>
<reference evidence="1" key="2">
    <citation type="submission" date="2021-01" db="EMBL/GenBank/DDBJ databases">
        <authorList>
            <person name="Schikora-Tamarit M.A."/>
        </authorList>
    </citation>
    <scope>NUCLEOTIDE SEQUENCE</scope>
    <source>
        <strain evidence="1">CBS2887</strain>
    </source>
</reference>
<proteinExistence type="predicted"/>
<keyword evidence="2" id="KW-1185">Reference proteome</keyword>
<dbReference type="Proteomes" id="UP000774326">
    <property type="component" value="Unassembled WGS sequence"/>
</dbReference>
<protein>
    <submittedName>
        <fullName evidence="1">Uncharacterized protein</fullName>
    </submittedName>
</protein>
<sequence>MEDLFSAKRHKNILNSLNKFQVVLQNLQNYQNIIERADDLKKPMHNSHGKEVMAPNVNTKEARATLNNLFKMMDLEGRI</sequence>
<dbReference type="AlphaFoldDB" id="A0A9P8TKJ3"/>